<dbReference type="InterPro" id="IPR022385">
    <property type="entry name" value="Rhs_assc_core"/>
</dbReference>
<organism evidence="2 3">
    <name type="scientific">Nibribacter koreensis</name>
    <dbReference type="NCBI Taxonomy" id="1084519"/>
    <lineage>
        <taxon>Bacteria</taxon>
        <taxon>Pseudomonadati</taxon>
        <taxon>Bacteroidota</taxon>
        <taxon>Cytophagia</taxon>
        <taxon>Cytophagales</taxon>
        <taxon>Hymenobacteraceae</taxon>
        <taxon>Nibribacter</taxon>
    </lineage>
</organism>
<proteinExistence type="predicted"/>
<comment type="caution">
    <text evidence="2">The sequence shown here is derived from an EMBL/GenBank/DDBJ whole genome shotgun (WGS) entry which is preliminary data.</text>
</comment>
<feature type="domain" description="DUF6443" evidence="1">
    <location>
        <begin position="1"/>
        <end position="100"/>
    </location>
</feature>
<dbReference type="InterPro" id="IPR050708">
    <property type="entry name" value="T6SS_VgrG/RHS"/>
</dbReference>
<evidence type="ECO:0000313" key="2">
    <source>
        <dbReference type="EMBL" id="GAA4316470.1"/>
    </source>
</evidence>
<evidence type="ECO:0000313" key="3">
    <source>
        <dbReference type="Proteomes" id="UP001501844"/>
    </source>
</evidence>
<sequence>MQTVITQGSPLKHDIVTPVTYDPLGRSATTYLPYAMDSTGAFRPDAVSEQERFYAPGGTDPLIPRDNAPFSVSVLEASPLNRVLKQGASGAAWQPDAAPAETSTDRTVKTTERTNAPGEVRLWEVDPSTGIVSSPGHYGAGELYVSETRDENHALTLEYKDKAGRVLMKKMQESDATPSLESHWLTTQYVYDDFGNLRLVIQPEGSRRLPAAVNGTVTLSKPFMADWCFRYLYDGRNRLVEKRVPGAGPVETVYNLLDQPVLSRDSVQMQRGRWSFTKYDALGRPAMTGELASAATRLQMQAQADAYHLSNGKKLYETRPQSAAGYTLADAFPAVTQGDLLNVTFYDDYGFQPPAGMAFTPEAGLANSDRNGLVKGQVTGTKTRILGTQNWLTSVNFYDRDYRVIQSVAQNHKDGTDRTSTLYDFAGKTLETLATHSTLAKAAAVKQRMAYDHAGRLTEQWQQMDTDPEVLMARHRYSELGQLADKGLHSRDDSSFLQSVDFRHNIRGWLTHINNRNLDNDGVSNDDATDKFGMELNYDRTHHLNLSPAQFNGNISEAVWSTGTDRQVRGYAYSYDKGGRLKGAEYRAWNYAAGGYNAESGRFSVTGIAYDANGNILSLKRNGLTSKSAYNRDSTTFGAVDNLKYAYMGNRLRAVDDSLVAMGSAGDFRDNGRKEISTGTWEYGYDANGNMTSDANKQIAKVRYNLLNLPDSVVITGKGSISFTYTAAGQKLKKEVFETGKPVAVTDYVGGFVYERDTLRFAHTAEGRALHTPNKDQKWRYEYHLKDHLGNLRVSVAEAQTTTIYATMEPSRAAEEEEAFQQVSETRHLDRGRSRTGSHAALLGLNGQRVGPTTRVALQAGDSLKARAYAMYAKEGDNAKFTSSIAPILIAGLGAGGGAAVAEGMQVKEKKYAPYLGAGIALAPVIAEKAQGKPKAFLVYSIYNKDSVLMASGQRPVTKEAQEGWESLEITHVAEKDGFAEVSVVSYEPMGVWFDDIEVTAAEPELVQENHYDPWGLNLAGIEKQGNPDHRFQYNGKEKQTELGLNWADYGARMYDAQIGRWHVIDPLAEKGRRWSPYTYAFNNPIRFIDPDGRWPGENGFNKMVNKAKEAFNKASKLINKITPSLKIEFVGTVGPQAGIKVGKVFDLDVTVGNITAVKTTTELKEGNVSHSVQIGDTEIKMDGKKDVTSQPGFEVENKVGLTVAGNGYEVGAVQKINRDLEDVEYKTYSKATGGKNNWSQSITKEEDMHTGKKTTKEEAGYTIGLKFIAGVEFKITFGGEH</sequence>
<dbReference type="RefSeq" id="WP_345169765.1">
    <property type="nucleotide sequence ID" value="NZ_BAABGX010000005.1"/>
</dbReference>
<accession>A0ABP8G3E5</accession>
<dbReference type="Proteomes" id="UP001501844">
    <property type="component" value="Unassembled WGS sequence"/>
</dbReference>
<name>A0ABP8G3E5_9BACT</name>
<keyword evidence="3" id="KW-1185">Reference proteome</keyword>
<dbReference type="NCBIfam" id="TIGR03696">
    <property type="entry name" value="Rhs_assc_core"/>
    <property type="match status" value="1"/>
</dbReference>
<dbReference type="PANTHER" id="PTHR32305">
    <property type="match status" value="1"/>
</dbReference>
<reference evidence="3" key="1">
    <citation type="journal article" date="2019" name="Int. J. Syst. Evol. Microbiol.">
        <title>The Global Catalogue of Microorganisms (GCM) 10K type strain sequencing project: providing services to taxonomists for standard genome sequencing and annotation.</title>
        <authorList>
            <consortium name="The Broad Institute Genomics Platform"/>
            <consortium name="The Broad Institute Genome Sequencing Center for Infectious Disease"/>
            <person name="Wu L."/>
            <person name="Ma J."/>
        </authorList>
    </citation>
    <scope>NUCLEOTIDE SEQUENCE [LARGE SCALE GENOMIC DNA]</scope>
    <source>
        <strain evidence="3">JCM 17917</strain>
    </source>
</reference>
<dbReference type="Gene3D" id="2.180.10.10">
    <property type="entry name" value="RHS repeat-associated core"/>
    <property type="match status" value="2"/>
</dbReference>
<dbReference type="InterPro" id="IPR045619">
    <property type="entry name" value="DUF6443"/>
</dbReference>
<protein>
    <recommendedName>
        <fullName evidence="1">DUF6443 domain-containing protein</fullName>
    </recommendedName>
</protein>
<dbReference type="EMBL" id="BAABGX010000005">
    <property type="protein sequence ID" value="GAA4316470.1"/>
    <property type="molecule type" value="Genomic_DNA"/>
</dbReference>
<evidence type="ECO:0000259" key="1">
    <source>
        <dbReference type="Pfam" id="PF20041"/>
    </source>
</evidence>
<gene>
    <name evidence="2" type="ORF">GCM10023183_37610</name>
</gene>
<dbReference type="PANTHER" id="PTHR32305:SF15">
    <property type="entry name" value="PROTEIN RHSA-RELATED"/>
    <property type="match status" value="1"/>
</dbReference>
<dbReference type="Pfam" id="PF20041">
    <property type="entry name" value="DUF6443"/>
    <property type="match status" value="1"/>
</dbReference>